<dbReference type="AlphaFoldDB" id="A0A061H2M6"/>
<protein>
    <recommendedName>
        <fullName evidence="2">UspA domain-containing protein</fullName>
    </recommendedName>
</protein>
<dbReference type="PANTHER" id="PTHR31964">
    <property type="entry name" value="ADENINE NUCLEOTIDE ALPHA HYDROLASES-LIKE SUPERFAMILY PROTEIN"/>
    <property type="match status" value="1"/>
</dbReference>
<dbReference type="GeneID" id="19320564"/>
<reference evidence="3 4" key="1">
    <citation type="journal article" date="2013" name="Plant Cell">
        <title>The transition from a phytopathogenic smut ancestor to an anamorphic biocontrol agent deciphered by comparative whole-genome analysis.</title>
        <authorList>
            <person name="Lefebvre F."/>
            <person name="Joly D.L."/>
            <person name="Labbe C."/>
            <person name="Teichmann B."/>
            <person name="Linning R."/>
            <person name="Belzile F."/>
            <person name="Bakkeren G."/>
            <person name="Belanger R.R."/>
        </authorList>
    </citation>
    <scope>NUCLEOTIDE SEQUENCE [LARGE SCALE GENOMIC DNA]</scope>
    <source>
        <strain evidence="3 4">PF-1</strain>
    </source>
</reference>
<dbReference type="CDD" id="cd23659">
    <property type="entry name" value="USP_At3g01520-like"/>
    <property type="match status" value="1"/>
</dbReference>
<dbReference type="Gene3D" id="3.40.50.620">
    <property type="entry name" value="HUPs"/>
    <property type="match status" value="1"/>
</dbReference>
<dbReference type="EMBL" id="KE361648">
    <property type="protein sequence ID" value="EPQ26035.1"/>
    <property type="molecule type" value="Genomic_DNA"/>
</dbReference>
<dbReference type="OrthoDB" id="843225at2759"/>
<feature type="region of interest" description="Disordered" evidence="1">
    <location>
        <begin position="1"/>
        <end position="50"/>
    </location>
</feature>
<organism evidence="3 4">
    <name type="scientific">Pseudozyma flocculosa PF-1</name>
    <dbReference type="NCBI Taxonomy" id="1277687"/>
    <lineage>
        <taxon>Eukaryota</taxon>
        <taxon>Fungi</taxon>
        <taxon>Dikarya</taxon>
        <taxon>Basidiomycota</taxon>
        <taxon>Ustilaginomycotina</taxon>
        <taxon>Ustilaginomycetes</taxon>
        <taxon>Ustilaginales</taxon>
        <taxon>Ustilaginaceae</taxon>
        <taxon>Pseudozyma</taxon>
    </lineage>
</organism>
<dbReference type="InterPro" id="IPR006015">
    <property type="entry name" value="Universal_stress_UspA"/>
</dbReference>
<feature type="compositionally biased region" description="Low complexity" evidence="1">
    <location>
        <begin position="1"/>
        <end position="16"/>
    </location>
</feature>
<dbReference type="InterPro" id="IPR014729">
    <property type="entry name" value="Rossmann-like_a/b/a_fold"/>
</dbReference>
<dbReference type="InterPro" id="IPR006016">
    <property type="entry name" value="UspA"/>
</dbReference>
<dbReference type="PRINTS" id="PR01438">
    <property type="entry name" value="UNVRSLSTRESS"/>
</dbReference>
<dbReference type="Pfam" id="PF00582">
    <property type="entry name" value="Usp"/>
    <property type="match status" value="1"/>
</dbReference>
<dbReference type="PANTHER" id="PTHR31964:SF113">
    <property type="entry name" value="USPA DOMAIN-CONTAINING PROTEIN"/>
    <property type="match status" value="1"/>
</dbReference>
<dbReference type="RefSeq" id="XP_007882220.1">
    <property type="nucleotide sequence ID" value="XM_007884029.1"/>
</dbReference>
<sequence length="239" mass="25708">MTSPVSSPSNSVPSSPRRGLFSLPGLNLKKANAGDVTPPSGSGAQTPGGHITQIAQTPILESHNPMDKVNIPSEAREQHIVGLHGEKLDDDTAKVLLALDGTDAGDRAFKFVMENKVMSKNSHIFLCTVLPANVVSTPWVAGPLTIDTKKQNELLKQIRLQAIDKLEPYKSQLKSKGYSVTIHVLHGDARASLLRVATFHSVDLLVVGKRNRNWKKGLTSGTVSSYLVSHSTAPVLVIK</sequence>
<dbReference type="Proteomes" id="UP000053664">
    <property type="component" value="Unassembled WGS sequence"/>
</dbReference>
<evidence type="ECO:0000259" key="2">
    <source>
        <dbReference type="Pfam" id="PF00582"/>
    </source>
</evidence>
<feature type="domain" description="UspA" evidence="2">
    <location>
        <begin position="94"/>
        <end position="239"/>
    </location>
</feature>
<evidence type="ECO:0000313" key="3">
    <source>
        <dbReference type="EMBL" id="EPQ26035.1"/>
    </source>
</evidence>
<evidence type="ECO:0000313" key="4">
    <source>
        <dbReference type="Proteomes" id="UP000053664"/>
    </source>
</evidence>
<dbReference type="eggNOG" id="ENOG502SGZS">
    <property type="taxonomic scope" value="Eukaryota"/>
</dbReference>
<dbReference type="SUPFAM" id="SSF52402">
    <property type="entry name" value="Adenine nucleotide alpha hydrolases-like"/>
    <property type="match status" value="1"/>
</dbReference>
<name>A0A061H2M6_9BASI</name>
<gene>
    <name evidence="3" type="ORF">PFL1_06488</name>
</gene>
<dbReference type="HOGENOM" id="CLU_1283479_0_0_1"/>
<dbReference type="KEGG" id="pfp:PFL1_06488"/>
<proteinExistence type="predicted"/>
<evidence type="ECO:0000256" key="1">
    <source>
        <dbReference type="SAM" id="MobiDB-lite"/>
    </source>
</evidence>
<accession>A0A061H2M6</accession>